<dbReference type="OrthoDB" id="48988at2759"/>
<organism evidence="4 5">
    <name type="scientific">Lophiostoma macrostomum CBS 122681</name>
    <dbReference type="NCBI Taxonomy" id="1314788"/>
    <lineage>
        <taxon>Eukaryota</taxon>
        <taxon>Fungi</taxon>
        <taxon>Dikarya</taxon>
        <taxon>Ascomycota</taxon>
        <taxon>Pezizomycotina</taxon>
        <taxon>Dothideomycetes</taxon>
        <taxon>Pleosporomycetidae</taxon>
        <taxon>Pleosporales</taxon>
        <taxon>Lophiostomataceae</taxon>
        <taxon>Lophiostoma</taxon>
    </lineage>
</organism>
<gene>
    <name evidence="4" type="ORF">K491DRAFT_708140</name>
</gene>
<dbReference type="InterPro" id="IPR050523">
    <property type="entry name" value="AKR_Detox_Biosynth"/>
</dbReference>
<sequence length="222" mass="25082">MVIVTKLTTHYRKHDLGPNLEKLRTSYIDILYLHWWDHTTSIEEIMDSLHVLVEQVKVLYLGLSVSRWSVIMRDSERGFSPMARHFRMVLAPWDALGSGKFQSRKAIEERKQIGEPFRSIYGSDQSEDEAKMSEALCTVAAEPGIKYSCTYPIVAGRKVEHLRGSMECLKITMTEKQIKHLEGIIPFNRGCQSNLIGPDPKVVGKASRILVAGGSFSFAIAK</sequence>
<dbReference type="Proteomes" id="UP000799324">
    <property type="component" value="Unassembled WGS sequence"/>
</dbReference>
<comment type="similarity">
    <text evidence="2">Belongs to the aldo/keto reductase family. Aldo/keto reductase 2 subfamily.</text>
</comment>
<evidence type="ECO:0000256" key="1">
    <source>
        <dbReference type="ARBA" id="ARBA00023002"/>
    </source>
</evidence>
<dbReference type="AlphaFoldDB" id="A0A6A6SNK4"/>
<dbReference type="Gene3D" id="3.20.20.100">
    <property type="entry name" value="NADP-dependent oxidoreductase domain"/>
    <property type="match status" value="1"/>
</dbReference>
<reference evidence="4" key="1">
    <citation type="journal article" date="2020" name="Stud. Mycol.">
        <title>101 Dothideomycetes genomes: a test case for predicting lifestyles and emergence of pathogens.</title>
        <authorList>
            <person name="Haridas S."/>
            <person name="Albert R."/>
            <person name="Binder M."/>
            <person name="Bloem J."/>
            <person name="Labutti K."/>
            <person name="Salamov A."/>
            <person name="Andreopoulos B."/>
            <person name="Baker S."/>
            <person name="Barry K."/>
            <person name="Bills G."/>
            <person name="Bluhm B."/>
            <person name="Cannon C."/>
            <person name="Castanera R."/>
            <person name="Culley D."/>
            <person name="Daum C."/>
            <person name="Ezra D."/>
            <person name="Gonzalez J."/>
            <person name="Henrissat B."/>
            <person name="Kuo A."/>
            <person name="Liang C."/>
            <person name="Lipzen A."/>
            <person name="Lutzoni F."/>
            <person name="Magnuson J."/>
            <person name="Mondo S."/>
            <person name="Nolan M."/>
            <person name="Ohm R."/>
            <person name="Pangilinan J."/>
            <person name="Park H.-J."/>
            <person name="Ramirez L."/>
            <person name="Alfaro M."/>
            <person name="Sun H."/>
            <person name="Tritt A."/>
            <person name="Yoshinaga Y."/>
            <person name="Zwiers L.-H."/>
            <person name="Turgeon B."/>
            <person name="Goodwin S."/>
            <person name="Spatafora J."/>
            <person name="Crous P."/>
            <person name="Grigoriev I."/>
        </authorList>
    </citation>
    <scope>NUCLEOTIDE SEQUENCE</scope>
    <source>
        <strain evidence="4">CBS 122681</strain>
    </source>
</reference>
<dbReference type="InterPro" id="IPR036812">
    <property type="entry name" value="NAD(P)_OxRdtase_dom_sf"/>
</dbReference>
<dbReference type="Pfam" id="PF00248">
    <property type="entry name" value="Aldo_ket_red"/>
    <property type="match status" value="1"/>
</dbReference>
<dbReference type="GO" id="GO:0016491">
    <property type="term" value="F:oxidoreductase activity"/>
    <property type="evidence" value="ECO:0007669"/>
    <property type="project" value="UniProtKB-KW"/>
</dbReference>
<dbReference type="SUPFAM" id="SSF51430">
    <property type="entry name" value="NAD(P)-linked oxidoreductase"/>
    <property type="match status" value="1"/>
</dbReference>
<feature type="domain" description="NADP-dependent oxidoreductase" evidence="3">
    <location>
        <begin position="19"/>
        <end position="72"/>
    </location>
</feature>
<dbReference type="PANTHER" id="PTHR43364:SF2">
    <property type="entry name" value="ARYL-ALCOHOL DEHYDROGENASE AAD10-RELATED"/>
    <property type="match status" value="1"/>
</dbReference>
<protein>
    <submittedName>
        <fullName evidence="4">Aldo/keto reductase</fullName>
    </submittedName>
</protein>
<dbReference type="InterPro" id="IPR023210">
    <property type="entry name" value="NADP_OxRdtase_dom"/>
</dbReference>
<dbReference type="EMBL" id="MU004492">
    <property type="protein sequence ID" value="KAF2649436.1"/>
    <property type="molecule type" value="Genomic_DNA"/>
</dbReference>
<keyword evidence="5" id="KW-1185">Reference proteome</keyword>
<proteinExistence type="inferred from homology"/>
<evidence type="ECO:0000313" key="4">
    <source>
        <dbReference type="EMBL" id="KAF2649436.1"/>
    </source>
</evidence>
<keyword evidence="1" id="KW-0560">Oxidoreductase</keyword>
<dbReference type="PANTHER" id="PTHR43364">
    <property type="entry name" value="NADH-SPECIFIC METHYLGLYOXAL REDUCTASE-RELATED"/>
    <property type="match status" value="1"/>
</dbReference>
<evidence type="ECO:0000313" key="5">
    <source>
        <dbReference type="Proteomes" id="UP000799324"/>
    </source>
</evidence>
<evidence type="ECO:0000256" key="2">
    <source>
        <dbReference type="ARBA" id="ARBA00038157"/>
    </source>
</evidence>
<evidence type="ECO:0000259" key="3">
    <source>
        <dbReference type="Pfam" id="PF00248"/>
    </source>
</evidence>
<name>A0A6A6SNK4_9PLEO</name>
<accession>A0A6A6SNK4</accession>